<reference evidence="2 3" key="1">
    <citation type="journal article" date="2024" name="Insects">
        <title>An Improved Chromosome-Level Genome Assembly of the Firefly Pyrocoelia pectoralis.</title>
        <authorList>
            <person name="Fu X."/>
            <person name="Meyer-Rochow V.B."/>
            <person name="Ballantyne L."/>
            <person name="Zhu X."/>
        </authorList>
    </citation>
    <scope>NUCLEOTIDE SEQUENCE [LARGE SCALE GENOMIC DNA]</scope>
    <source>
        <strain evidence="2">XCY_ONT2</strain>
    </source>
</reference>
<keyword evidence="3" id="KW-1185">Reference proteome</keyword>
<evidence type="ECO:0000313" key="3">
    <source>
        <dbReference type="Proteomes" id="UP001329430"/>
    </source>
</evidence>
<evidence type="ECO:0008006" key="4">
    <source>
        <dbReference type="Google" id="ProtNLM"/>
    </source>
</evidence>
<dbReference type="AlphaFoldDB" id="A0AAN7V335"/>
<dbReference type="InterPro" id="IPR050793">
    <property type="entry name" value="CMP-NeuNAc_synthase"/>
</dbReference>
<dbReference type="PROSITE" id="PS51257">
    <property type="entry name" value="PROKAR_LIPOPROTEIN"/>
    <property type="match status" value="1"/>
</dbReference>
<evidence type="ECO:0000256" key="1">
    <source>
        <dbReference type="SAM" id="SignalP"/>
    </source>
</evidence>
<evidence type="ECO:0000313" key="2">
    <source>
        <dbReference type="EMBL" id="KAK5641260.1"/>
    </source>
</evidence>
<dbReference type="Pfam" id="PF02348">
    <property type="entry name" value="CTP_transf_3"/>
    <property type="match status" value="1"/>
</dbReference>
<gene>
    <name evidence="2" type="ORF">RI129_009807</name>
</gene>
<protein>
    <recommendedName>
        <fullName evidence="4">N-acylneuraminate cytidylyltransferase</fullName>
    </recommendedName>
</protein>
<dbReference type="PANTHER" id="PTHR21485:SF3">
    <property type="entry name" value="N-ACYLNEURAMINATE CYTIDYLYLTRANSFERASE"/>
    <property type="match status" value="1"/>
</dbReference>
<dbReference type="Gene3D" id="3.90.550.10">
    <property type="entry name" value="Spore Coat Polysaccharide Biosynthesis Protein SpsA, Chain A"/>
    <property type="match status" value="1"/>
</dbReference>
<dbReference type="InterPro" id="IPR003329">
    <property type="entry name" value="Cytidylyl_trans"/>
</dbReference>
<proteinExistence type="predicted"/>
<name>A0AAN7V335_9COLE</name>
<dbReference type="Proteomes" id="UP001329430">
    <property type="component" value="Chromosome 7"/>
</dbReference>
<accession>A0AAN7V335</accession>
<organism evidence="2 3">
    <name type="scientific">Pyrocoelia pectoralis</name>
    <dbReference type="NCBI Taxonomy" id="417401"/>
    <lineage>
        <taxon>Eukaryota</taxon>
        <taxon>Metazoa</taxon>
        <taxon>Ecdysozoa</taxon>
        <taxon>Arthropoda</taxon>
        <taxon>Hexapoda</taxon>
        <taxon>Insecta</taxon>
        <taxon>Pterygota</taxon>
        <taxon>Neoptera</taxon>
        <taxon>Endopterygota</taxon>
        <taxon>Coleoptera</taxon>
        <taxon>Polyphaga</taxon>
        <taxon>Elateriformia</taxon>
        <taxon>Elateroidea</taxon>
        <taxon>Lampyridae</taxon>
        <taxon>Lampyrinae</taxon>
        <taxon>Pyrocoelia</taxon>
    </lineage>
</organism>
<dbReference type="PANTHER" id="PTHR21485">
    <property type="entry name" value="HAD SUPERFAMILY MEMBERS CMAS AND KDSC"/>
    <property type="match status" value="1"/>
</dbReference>
<comment type="caution">
    <text evidence="2">The sequence shown here is derived from an EMBL/GenBank/DDBJ whole genome shotgun (WGS) entry which is preliminary data.</text>
</comment>
<dbReference type="GO" id="GO:0008781">
    <property type="term" value="F:N-acylneuraminate cytidylyltransferase activity"/>
    <property type="evidence" value="ECO:0007669"/>
    <property type="project" value="TreeGrafter"/>
</dbReference>
<dbReference type="InterPro" id="IPR029044">
    <property type="entry name" value="Nucleotide-diphossugar_trans"/>
</dbReference>
<dbReference type="EMBL" id="JAVRBK010000007">
    <property type="protein sequence ID" value="KAK5641260.1"/>
    <property type="molecule type" value="Genomic_DNA"/>
</dbReference>
<feature type="signal peptide" evidence="1">
    <location>
        <begin position="1"/>
        <end position="17"/>
    </location>
</feature>
<keyword evidence="1" id="KW-0732">Signal</keyword>
<sequence length="215" mass="24724">MMIKVLLLSVSFATIFACIHVKWNPLYSNRKHLAALVLARGGSKAIPLKNLAKIGNESLLSRSLKVILKVNGFDSIWVSTDNYQIYREVIKSSVNIYWRSAESATDEATSIFAIQQFLVDHPYVNAVALVQCTSPFLKMEYLQQAVTLFTRNECVFSVSRSNNLRWKKVDNELVPLNFDLKNRPRRQDFQEFIENGMFYFSTRKLIENGYLQNLG</sequence>
<dbReference type="SUPFAM" id="SSF53448">
    <property type="entry name" value="Nucleotide-diphospho-sugar transferases"/>
    <property type="match status" value="1"/>
</dbReference>
<feature type="chain" id="PRO_5043050574" description="N-acylneuraminate cytidylyltransferase" evidence="1">
    <location>
        <begin position="18"/>
        <end position="215"/>
    </location>
</feature>